<reference evidence="1" key="1">
    <citation type="submission" date="2020-03" db="EMBL/GenBank/DDBJ databases">
        <authorList>
            <person name="Weist P."/>
        </authorList>
    </citation>
    <scope>NUCLEOTIDE SEQUENCE</scope>
</reference>
<organism evidence="1 2">
    <name type="scientific">Pleuronectes platessa</name>
    <name type="common">European plaice</name>
    <dbReference type="NCBI Taxonomy" id="8262"/>
    <lineage>
        <taxon>Eukaryota</taxon>
        <taxon>Metazoa</taxon>
        <taxon>Chordata</taxon>
        <taxon>Craniata</taxon>
        <taxon>Vertebrata</taxon>
        <taxon>Euteleostomi</taxon>
        <taxon>Actinopterygii</taxon>
        <taxon>Neopterygii</taxon>
        <taxon>Teleostei</taxon>
        <taxon>Neoteleostei</taxon>
        <taxon>Acanthomorphata</taxon>
        <taxon>Carangaria</taxon>
        <taxon>Pleuronectiformes</taxon>
        <taxon>Pleuronectoidei</taxon>
        <taxon>Pleuronectidae</taxon>
        <taxon>Pleuronectes</taxon>
    </lineage>
</organism>
<accession>A0A9N7VAV5</accession>
<dbReference type="Proteomes" id="UP001153269">
    <property type="component" value="Unassembled WGS sequence"/>
</dbReference>
<proteinExistence type="predicted"/>
<dbReference type="EMBL" id="CADEAL010004005">
    <property type="protein sequence ID" value="CAB1449197.1"/>
    <property type="molecule type" value="Genomic_DNA"/>
</dbReference>
<gene>
    <name evidence="1" type="ORF">PLEPLA_LOCUS36878</name>
</gene>
<comment type="caution">
    <text evidence="1">The sequence shown here is derived from an EMBL/GenBank/DDBJ whole genome shotgun (WGS) entry which is preliminary data.</text>
</comment>
<keyword evidence="2" id="KW-1185">Reference proteome</keyword>
<name>A0A9N7VAV5_PLEPL</name>
<sequence length="115" mass="12657">MGTLLQPPNHCDDLEEDSLTIRSVSLFFSSTPSSSVPPSLFPFQSSSALAHGLIYMTGVKTIATPSGGWELWGRDFIGVTTFSFLGNVKVAHIQETPRLATINSRGRPWREDFSR</sequence>
<dbReference type="AlphaFoldDB" id="A0A9N7VAV5"/>
<evidence type="ECO:0000313" key="2">
    <source>
        <dbReference type="Proteomes" id="UP001153269"/>
    </source>
</evidence>
<evidence type="ECO:0000313" key="1">
    <source>
        <dbReference type="EMBL" id="CAB1449197.1"/>
    </source>
</evidence>
<protein>
    <submittedName>
        <fullName evidence="1">Uncharacterized protein</fullName>
    </submittedName>
</protein>